<dbReference type="EMBL" id="BAHC01000141">
    <property type="protein sequence ID" value="GAB91684.1"/>
    <property type="molecule type" value="Genomic_DNA"/>
</dbReference>
<accession>K6WYQ0</accession>
<name>K6WYQ0_9ACTN</name>
<proteinExistence type="predicted"/>
<dbReference type="Proteomes" id="UP000008363">
    <property type="component" value="Unassembled WGS sequence"/>
</dbReference>
<comment type="caution">
    <text evidence="1">The sequence shown here is derived from an EMBL/GenBank/DDBJ whole genome shotgun (WGS) entry which is preliminary data.</text>
</comment>
<gene>
    <name evidence="1" type="ORF">GORHZ_141_00590</name>
</gene>
<protein>
    <submittedName>
        <fullName evidence="1">Uncharacterized protein</fullName>
    </submittedName>
</protein>
<keyword evidence="2" id="KW-1185">Reference proteome</keyword>
<evidence type="ECO:0000313" key="1">
    <source>
        <dbReference type="EMBL" id="GAB91684.1"/>
    </source>
</evidence>
<reference evidence="1 2" key="1">
    <citation type="submission" date="2012-08" db="EMBL/GenBank/DDBJ databases">
        <title>Whole genome shotgun sequence of Gordonia rhizosphera NBRC 16068.</title>
        <authorList>
            <person name="Takarada H."/>
            <person name="Isaki S."/>
            <person name="Hosoyama A."/>
            <person name="Tsuchikane K."/>
            <person name="Katsumata H."/>
            <person name="Baba S."/>
            <person name="Ohji S."/>
            <person name="Yamazaki S."/>
            <person name="Fujita N."/>
        </authorList>
    </citation>
    <scope>NUCLEOTIDE SEQUENCE [LARGE SCALE GENOMIC DNA]</scope>
    <source>
        <strain evidence="1 2">NBRC 16068</strain>
    </source>
</reference>
<dbReference type="STRING" id="1108045.GORHZ_141_00590"/>
<evidence type="ECO:0000313" key="2">
    <source>
        <dbReference type="Proteomes" id="UP000008363"/>
    </source>
</evidence>
<organism evidence="1 2">
    <name type="scientific">Gordonia rhizosphera NBRC 16068</name>
    <dbReference type="NCBI Taxonomy" id="1108045"/>
    <lineage>
        <taxon>Bacteria</taxon>
        <taxon>Bacillati</taxon>
        <taxon>Actinomycetota</taxon>
        <taxon>Actinomycetes</taxon>
        <taxon>Mycobacteriales</taxon>
        <taxon>Gordoniaceae</taxon>
        <taxon>Gordonia</taxon>
    </lineage>
</organism>
<sequence>MGRPQSTLRTATGSLLGGLAALAENDDCGDDREHGIHIHHFPPIGCRANSSRSHPIDAPNTISTTEPPRYSAMEAITIPKRLR</sequence>
<dbReference type="AlphaFoldDB" id="K6WYQ0"/>